<keyword evidence="2" id="KW-1185">Reference proteome</keyword>
<proteinExistence type="predicted"/>
<evidence type="ECO:0000313" key="2">
    <source>
        <dbReference type="Proteomes" id="UP001055811"/>
    </source>
</evidence>
<accession>A0ACB9HAJ2</accession>
<name>A0ACB9HAJ2_CICIN</name>
<protein>
    <submittedName>
        <fullName evidence="1">Uncharacterized protein</fullName>
    </submittedName>
</protein>
<gene>
    <name evidence="1" type="ORF">L2E82_06801</name>
</gene>
<reference evidence="1 2" key="2">
    <citation type="journal article" date="2022" name="Mol. Ecol. Resour.">
        <title>The genomes of chicory, endive, great burdock and yacon provide insights into Asteraceae paleo-polyploidization history and plant inulin production.</title>
        <authorList>
            <person name="Fan W."/>
            <person name="Wang S."/>
            <person name="Wang H."/>
            <person name="Wang A."/>
            <person name="Jiang F."/>
            <person name="Liu H."/>
            <person name="Zhao H."/>
            <person name="Xu D."/>
            <person name="Zhang Y."/>
        </authorList>
    </citation>
    <scope>NUCLEOTIDE SEQUENCE [LARGE SCALE GENOMIC DNA]</scope>
    <source>
        <strain evidence="2">cv. Punajuju</strain>
        <tissue evidence="1">Leaves</tissue>
    </source>
</reference>
<organism evidence="1 2">
    <name type="scientific">Cichorium intybus</name>
    <name type="common">Chicory</name>
    <dbReference type="NCBI Taxonomy" id="13427"/>
    <lineage>
        <taxon>Eukaryota</taxon>
        <taxon>Viridiplantae</taxon>
        <taxon>Streptophyta</taxon>
        <taxon>Embryophyta</taxon>
        <taxon>Tracheophyta</taxon>
        <taxon>Spermatophyta</taxon>
        <taxon>Magnoliopsida</taxon>
        <taxon>eudicotyledons</taxon>
        <taxon>Gunneridae</taxon>
        <taxon>Pentapetalae</taxon>
        <taxon>asterids</taxon>
        <taxon>campanulids</taxon>
        <taxon>Asterales</taxon>
        <taxon>Asteraceae</taxon>
        <taxon>Cichorioideae</taxon>
        <taxon>Cichorieae</taxon>
        <taxon>Cichoriinae</taxon>
        <taxon>Cichorium</taxon>
    </lineage>
</organism>
<sequence>MCMLPPMEVCRGCSLESFLLQAPVPFDFFSEAQKARYLLQKLVDSFCGGIDFHQTHLGISGKLRLVESMLLLNGVTAIW</sequence>
<dbReference type="EMBL" id="CM042009">
    <property type="protein sequence ID" value="KAI3792908.1"/>
    <property type="molecule type" value="Genomic_DNA"/>
</dbReference>
<comment type="caution">
    <text evidence="1">The sequence shown here is derived from an EMBL/GenBank/DDBJ whole genome shotgun (WGS) entry which is preliminary data.</text>
</comment>
<dbReference type="Proteomes" id="UP001055811">
    <property type="component" value="Linkage Group LG01"/>
</dbReference>
<evidence type="ECO:0000313" key="1">
    <source>
        <dbReference type="EMBL" id="KAI3792908.1"/>
    </source>
</evidence>
<reference evidence="2" key="1">
    <citation type="journal article" date="2022" name="Mol. Ecol. Resour.">
        <title>The genomes of chicory, endive, great burdock and yacon provide insights into Asteraceae palaeo-polyploidization history and plant inulin production.</title>
        <authorList>
            <person name="Fan W."/>
            <person name="Wang S."/>
            <person name="Wang H."/>
            <person name="Wang A."/>
            <person name="Jiang F."/>
            <person name="Liu H."/>
            <person name="Zhao H."/>
            <person name="Xu D."/>
            <person name="Zhang Y."/>
        </authorList>
    </citation>
    <scope>NUCLEOTIDE SEQUENCE [LARGE SCALE GENOMIC DNA]</scope>
    <source>
        <strain evidence="2">cv. Punajuju</strain>
    </source>
</reference>